<accession>A0A5H9SJP5</accession>
<reference evidence="3" key="1">
    <citation type="submission" date="2018-06" db="EMBL/GenBank/DDBJ databases">
        <authorList>
            <person name="Ashton P.M."/>
            <person name="Dallman T."/>
            <person name="Nair S."/>
            <person name="De Pinna E."/>
            <person name="Peters T."/>
            <person name="Grant K."/>
        </authorList>
    </citation>
    <scope>NUCLEOTIDE SEQUENCE</scope>
    <source>
        <strain evidence="3">421582</strain>
    </source>
</reference>
<feature type="domain" description="Large polyvalent protein associated" evidence="2">
    <location>
        <begin position="115"/>
        <end position="200"/>
    </location>
</feature>
<gene>
    <name evidence="3" type="ORF">DNI86_23485</name>
</gene>
<evidence type="ECO:0000259" key="2">
    <source>
        <dbReference type="Pfam" id="PF18847"/>
    </source>
</evidence>
<feature type="non-terminal residue" evidence="3">
    <location>
        <position position="1"/>
    </location>
</feature>
<dbReference type="EMBL" id="AAGQUS010000040">
    <property type="protein sequence ID" value="EBQ9950049.1"/>
    <property type="molecule type" value="Genomic_DNA"/>
</dbReference>
<comment type="caution">
    <text evidence="3">The sequence shown here is derived from an EMBL/GenBank/DDBJ whole genome shotgun (WGS) entry which is preliminary data.</text>
</comment>
<name>A0A5H9SJP5_SALON</name>
<dbReference type="InterPro" id="IPR041311">
    <property type="entry name" value="LPD29"/>
</dbReference>
<sequence>KMNTLSVGQCIISAGSEYVISAINLEEGKLSYTILGLNTLTRTNLLATSLQYYGLSSRLLSLDELRNRRCEVQEEINQREAEEREKQAAKNAASEAAEVNPDNALLLKVDKSCGSAKTAVKNIRILLKKHFPGVKFSVRMPHYGSVYVSWEDAAPEDAINAVISRFKYGSFDGMTDCYNHHNNPFNDIFGGVDYISTTRKKSDALIAEAIDLLRKEEGEDFPSEVTVEAYKRGALLFVGREYSHRGYQGAISDIIEKIDKTKK</sequence>
<organism evidence="3">
    <name type="scientific">Salmonella oranienberg</name>
    <dbReference type="NCBI Taxonomy" id="28147"/>
    <lineage>
        <taxon>Bacteria</taxon>
        <taxon>Pseudomonadati</taxon>
        <taxon>Pseudomonadota</taxon>
        <taxon>Gammaproteobacteria</taxon>
        <taxon>Enterobacterales</taxon>
        <taxon>Enterobacteriaceae</taxon>
        <taxon>Salmonella</taxon>
    </lineage>
</organism>
<evidence type="ECO:0000313" key="3">
    <source>
        <dbReference type="EMBL" id="EBQ9950049.1"/>
    </source>
</evidence>
<evidence type="ECO:0000256" key="1">
    <source>
        <dbReference type="SAM" id="Coils"/>
    </source>
</evidence>
<protein>
    <recommendedName>
        <fullName evidence="2">Large polyvalent protein associated domain-containing protein</fullName>
    </recommendedName>
</protein>
<dbReference type="Pfam" id="PF18847">
    <property type="entry name" value="LPD29"/>
    <property type="match status" value="1"/>
</dbReference>
<dbReference type="AlphaFoldDB" id="A0A5H9SJP5"/>
<keyword evidence="1" id="KW-0175">Coiled coil</keyword>
<proteinExistence type="predicted"/>
<feature type="coiled-coil region" evidence="1">
    <location>
        <begin position="65"/>
        <end position="99"/>
    </location>
</feature>